<accession>A0A498NX72</accession>
<name>A0A498NX72_LABRO</name>
<feature type="region of interest" description="Disordered" evidence="1">
    <location>
        <begin position="83"/>
        <end position="108"/>
    </location>
</feature>
<organism evidence="2 3">
    <name type="scientific">Labeo rohita</name>
    <name type="common">Indian major carp</name>
    <name type="synonym">Cyprinus rohita</name>
    <dbReference type="NCBI Taxonomy" id="84645"/>
    <lineage>
        <taxon>Eukaryota</taxon>
        <taxon>Metazoa</taxon>
        <taxon>Chordata</taxon>
        <taxon>Craniata</taxon>
        <taxon>Vertebrata</taxon>
        <taxon>Euteleostomi</taxon>
        <taxon>Actinopterygii</taxon>
        <taxon>Neopterygii</taxon>
        <taxon>Teleostei</taxon>
        <taxon>Ostariophysi</taxon>
        <taxon>Cypriniformes</taxon>
        <taxon>Cyprinidae</taxon>
        <taxon>Labeoninae</taxon>
        <taxon>Labeonini</taxon>
        <taxon>Labeo</taxon>
    </lineage>
</organism>
<keyword evidence="3" id="KW-1185">Reference proteome</keyword>
<evidence type="ECO:0000313" key="3">
    <source>
        <dbReference type="Proteomes" id="UP000290572"/>
    </source>
</evidence>
<sequence>MIMLSCASSGPEELQRERDRIKNAHLVQVKEEPTEEPDVKYGTAEVKHKPPQDVNSLNLFLQKPDSFSKLSKLLGVAKMSSEVSCQQNGSPRQQKTLPRTPNQDVKSDLNDSCLLNNTYLTNAQQQIRNDQLYKVLTERNAHWFSLLPRSPCDVSSLTEGPHSASSSSPQTTAVSGGPYSAAAINNFSLAALQV</sequence>
<dbReference type="Proteomes" id="UP000290572">
    <property type="component" value="Unassembled WGS sequence"/>
</dbReference>
<gene>
    <name evidence="2" type="ORF">ROHU_002846</name>
</gene>
<proteinExistence type="predicted"/>
<feature type="compositionally biased region" description="Polar residues" evidence="1">
    <location>
        <begin position="155"/>
        <end position="174"/>
    </location>
</feature>
<comment type="caution">
    <text evidence="2">The sequence shown here is derived from an EMBL/GenBank/DDBJ whole genome shotgun (WGS) entry which is preliminary data.</text>
</comment>
<evidence type="ECO:0000256" key="1">
    <source>
        <dbReference type="SAM" id="MobiDB-lite"/>
    </source>
</evidence>
<dbReference type="EMBL" id="QBIY01007839">
    <property type="protein sequence ID" value="RXN36565.1"/>
    <property type="molecule type" value="Genomic_DNA"/>
</dbReference>
<protein>
    <submittedName>
        <fullName evidence="2">Bromodomain adjacent to zinc finger domain 2B-like protein</fullName>
    </submittedName>
</protein>
<evidence type="ECO:0000313" key="2">
    <source>
        <dbReference type="EMBL" id="RXN36565.1"/>
    </source>
</evidence>
<feature type="region of interest" description="Disordered" evidence="1">
    <location>
        <begin position="155"/>
        <end position="176"/>
    </location>
</feature>
<reference evidence="2 3" key="1">
    <citation type="submission" date="2018-03" db="EMBL/GenBank/DDBJ databases">
        <title>Draft genome sequence of Rohu Carp (Labeo rohita).</title>
        <authorList>
            <person name="Das P."/>
            <person name="Kushwaha B."/>
            <person name="Joshi C.G."/>
            <person name="Kumar D."/>
            <person name="Nagpure N.S."/>
            <person name="Sahoo L."/>
            <person name="Das S.P."/>
            <person name="Bit A."/>
            <person name="Patnaik S."/>
            <person name="Meher P.K."/>
            <person name="Jayasankar P."/>
            <person name="Koringa P.G."/>
            <person name="Patel N.V."/>
            <person name="Hinsu A.T."/>
            <person name="Kumar R."/>
            <person name="Pandey M."/>
            <person name="Agarwal S."/>
            <person name="Srivastava S."/>
            <person name="Singh M."/>
            <person name="Iquebal M.A."/>
            <person name="Jaiswal S."/>
            <person name="Angadi U.B."/>
            <person name="Kumar N."/>
            <person name="Raza M."/>
            <person name="Shah T.M."/>
            <person name="Rai A."/>
            <person name="Jena J.K."/>
        </authorList>
    </citation>
    <scope>NUCLEOTIDE SEQUENCE [LARGE SCALE GENOMIC DNA]</scope>
    <source>
        <strain evidence="2">DASCIFA01</strain>
        <tissue evidence="2">Testis</tissue>
    </source>
</reference>
<dbReference type="STRING" id="84645.A0A498NX72"/>
<feature type="compositionally biased region" description="Polar residues" evidence="1">
    <location>
        <begin position="83"/>
        <end position="104"/>
    </location>
</feature>
<dbReference type="AlphaFoldDB" id="A0A498NX72"/>